<dbReference type="Proteomes" id="UP000433089">
    <property type="component" value="Unassembled WGS sequence"/>
</dbReference>
<proteinExistence type="predicted"/>
<dbReference type="AlphaFoldDB" id="A0A653MUS6"/>
<reference evidence="1 2" key="1">
    <citation type="submission" date="2019-10" db="EMBL/GenBank/DDBJ databases">
        <authorList>
            <person name="Karimi E."/>
        </authorList>
    </citation>
    <scope>NUCLEOTIDE SEQUENCE [LARGE SCALE GENOMIC DNA]</scope>
    <source>
        <strain evidence="1">Bacillus sp. 348</strain>
    </source>
</reference>
<evidence type="ECO:0008006" key="3">
    <source>
        <dbReference type="Google" id="ProtNLM"/>
    </source>
</evidence>
<dbReference type="RefSeq" id="WP_159159459.1">
    <property type="nucleotide sequence ID" value="NZ_CP069098.1"/>
</dbReference>
<evidence type="ECO:0000313" key="1">
    <source>
        <dbReference type="EMBL" id="VXB08913.1"/>
    </source>
</evidence>
<evidence type="ECO:0000313" key="2">
    <source>
        <dbReference type="Proteomes" id="UP000433089"/>
    </source>
</evidence>
<accession>A0A653MUS6</accession>
<sequence>MRKTEAIFFIKQMYQEVLIQLDIEKVETYFSSDYQQVTDGKVSSLDEFKKHLSTLKVMTKQLDIPTFHDMLFDEETQQGCFRYTVHVELSTGDHGLIDVMALFTLLNGRIIRCDELTRPHEKNKTLEQLGHIS</sequence>
<organism evidence="1 2">
    <name type="scientific">Bacillus altitudinis</name>
    <dbReference type="NCBI Taxonomy" id="293387"/>
    <lineage>
        <taxon>Bacteria</taxon>
        <taxon>Bacillati</taxon>
        <taxon>Bacillota</taxon>
        <taxon>Bacilli</taxon>
        <taxon>Bacillales</taxon>
        <taxon>Bacillaceae</taxon>
        <taxon>Bacillus</taxon>
    </lineage>
</organism>
<dbReference type="Gene3D" id="3.10.450.50">
    <property type="match status" value="1"/>
</dbReference>
<gene>
    <name evidence="1" type="ORF">BACI348_30210</name>
</gene>
<protein>
    <recommendedName>
        <fullName evidence="3">SnoaL-like domain-containing protein</fullName>
    </recommendedName>
</protein>
<name>A0A653MUS6_BACAB</name>
<dbReference type="SUPFAM" id="SSF54427">
    <property type="entry name" value="NTF2-like"/>
    <property type="match status" value="1"/>
</dbReference>
<dbReference type="EMBL" id="CABWLH010000008">
    <property type="protein sequence ID" value="VXB08913.1"/>
    <property type="molecule type" value="Genomic_DNA"/>
</dbReference>
<dbReference type="InterPro" id="IPR032710">
    <property type="entry name" value="NTF2-like_dom_sf"/>
</dbReference>